<feature type="region of interest" description="Disordered" evidence="1">
    <location>
        <begin position="167"/>
        <end position="197"/>
    </location>
</feature>
<dbReference type="WBParaSite" id="nRc.2.0.1.t12407-RA">
    <property type="protein sequence ID" value="nRc.2.0.1.t12407-RA"/>
    <property type="gene ID" value="nRc.2.0.1.g12407"/>
</dbReference>
<keyword evidence="2" id="KW-0732">Signal</keyword>
<evidence type="ECO:0000313" key="5">
    <source>
        <dbReference type="WBParaSite" id="nRc.2.0.1.t12407-RA"/>
    </source>
</evidence>
<dbReference type="CDD" id="cd09631">
    <property type="entry name" value="DOMON_DOH"/>
    <property type="match status" value="1"/>
</dbReference>
<feature type="signal peptide" evidence="2">
    <location>
        <begin position="1"/>
        <end position="22"/>
    </location>
</feature>
<evidence type="ECO:0000256" key="1">
    <source>
        <dbReference type="SAM" id="MobiDB-lite"/>
    </source>
</evidence>
<feature type="chain" id="PRO_5037134041" evidence="2">
    <location>
        <begin position="23"/>
        <end position="286"/>
    </location>
</feature>
<name>A0A915IET2_ROMCU</name>
<dbReference type="InterPro" id="IPR045266">
    <property type="entry name" value="DOH_DOMON"/>
</dbReference>
<dbReference type="Pfam" id="PF03351">
    <property type="entry name" value="DOMON"/>
    <property type="match status" value="1"/>
</dbReference>
<feature type="domain" description="DOMON" evidence="3">
    <location>
        <begin position="1"/>
        <end position="129"/>
    </location>
</feature>
<dbReference type="PANTHER" id="PTHR46901:SF2">
    <property type="entry name" value="GH04942P"/>
    <property type="match status" value="1"/>
</dbReference>
<dbReference type="PANTHER" id="PTHR46901">
    <property type="entry name" value="GH04942P"/>
    <property type="match status" value="1"/>
</dbReference>
<accession>A0A915IET2</accession>
<dbReference type="PROSITE" id="PS50836">
    <property type="entry name" value="DOMON"/>
    <property type="match status" value="1"/>
</dbReference>
<keyword evidence="4" id="KW-1185">Reference proteome</keyword>
<reference evidence="5" key="1">
    <citation type="submission" date="2022-11" db="UniProtKB">
        <authorList>
            <consortium name="WormBaseParasite"/>
        </authorList>
    </citation>
    <scope>IDENTIFICATION</scope>
</reference>
<sequence length="286" mass="31011">MKNVLSSSLVVILTTFVYSTKSQCNYSSQDGRYKVSWFLDKDSPSMSGGDLIIVSTVGDAVSVTDRHGVGFAEPAIDAQQNIQIIKASVQNGQINVEFTRAIDTGDAEDVPLKDAAAGDCQQFIFPESGGKAASLQSIRKHLSTPMKKQICHIEKCTFDGQIVGTTGNKSGRPFGLLPQRSGPKSGPEAKKSAEEATTVGRALNTEVVSDKAAGNANHCPPRKDHQACKKYVDNYLDMVFTTFERNAANFQKACNLLIAQQQGLVNRECCNYLSKSDVCQQFMKPS</sequence>
<dbReference type="InterPro" id="IPR005018">
    <property type="entry name" value="DOMON_domain"/>
</dbReference>
<evidence type="ECO:0000259" key="3">
    <source>
        <dbReference type="PROSITE" id="PS50836"/>
    </source>
</evidence>
<protein>
    <submittedName>
        <fullName evidence="5">DOMON domain-containing protein</fullName>
    </submittedName>
</protein>
<evidence type="ECO:0000256" key="2">
    <source>
        <dbReference type="SAM" id="SignalP"/>
    </source>
</evidence>
<organism evidence="4 5">
    <name type="scientific">Romanomermis culicivorax</name>
    <name type="common">Nematode worm</name>
    <dbReference type="NCBI Taxonomy" id="13658"/>
    <lineage>
        <taxon>Eukaryota</taxon>
        <taxon>Metazoa</taxon>
        <taxon>Ecdysozoa</taxon>
        <taxon>Nematoda</taxon>
        <taxon>Enoplea</taxon>
        <taxon>Dorylaimia</taxon>
        <taxon>Mermithida</taxon>
        <taxon>Mermithoidea</taxon>
        <taxon>Mermithidae</taxon>
        <taxon>Romanomermis</taxon>
    </lineage>
</organism>
<dbReference type="AlphaFoldDB" id="A0A915IET2"/>
<proteinExistence type="predicted"/>
<evidence type="ECO:0000313" key="4">
    <source>
        <dbReference type="Proteomes" id="UP000887565"/>
    </source>
</evidence>
<dbReference type="Proteomes" id="UP000887565">
    <property type="component" value="Unplaced"/>
</dbReference>